<comment type="caution">
    <text evidence="13">The sequence shown here is derived from an EMBL/GenBank/DDBJ whole genome shotgun (WGS) entry which is preliminary data.</text>
</comment>
<feature type="active site" description="Charge relay system" evidence="6 7">
    <location>
        <position position="217"/>
    </location>
</feature>
<dbReference type="PROSITE" id="PS51892">
    <property type="entry name" value="SUBTILASE"/>
    <property type="match status" value="1"/>
</dbReference>
<evidence type="ECO:0000313" key="13">
    <source>
        <dbReference type="EMBL" id="MQM00191.1"/>
    </source>
</evidence>
<feature type="domain" description="Inhibitor I9" evidence="11">
    <location>
        <begin position="48"/>
        <end position="123"/>
    </location>
</feature>
<feature type="chain" id="PRO_5032721836" evidence="8">
    <location>
        <begin position="23"/>
        <end position="764"/>
    </location>
</feature>
<evidence type="ECO:0000256" key="8">
    <source>
        <dbReference type="SAM" id="SignalP"/>
    </source>
</evidence>
<dbReference type="InterPro" id="IPR000209">
    <property type="entry name" value="Peptidase_S8/S53_dom"/>
</dbReference>
<dbReference type="Gene3D" id="3.50.30.30">
    <property type="match status" value="1"/>
</dbReference>
<evidence type="ECO:0000256" key="6">
    <source>
        <dbReference type="PIRSR" id="PIRSR615500-1"/>
    </source>
</evidence>
<dbReference type="PRINTS" id="PR00723">
    <property type="entry name" value="SUBTILISIN"/>
</dbReference>
<dbReference type="InterPro" id="IPR041469">
    <property type="entry name" value="Subtilisin-like_FN3"/>
</dbReference>
<name>A0A843W3A0_COLES</name>
<dbReference type="Pfam" id="PF17766">
    <property type="entry name" value="fn3_6"/>
    <property type="match status" value="1"/>
</dbReference>
<evidence type="ECO:0000259" key="12">
    <source>
        <dbReference type="Pfam" id="PF17766"/>
    </source>
</evidence>
<dbReference type="GO" id="GO:0004252">
    <property type="term" value="F:serine-type endopeptidase activity"/>
    <property type="evidence" value="ECO:0007669"/>
    <property type="project" value="UniProtKB-UniRule"/>
</dbReference>
<organism evidence="13 14">
    <name type="scientific">Colocasia esculenta</name>
    <name type="common">Wild taro</name>
    <name type="synonym">Arum esculentum</name>
    <dbReference type="NCBI Taxonomy" id="4460"/>
    <lineage>
        <taxon>Eukaryota</taxon>
        <taxon>Viridiplantae</taxon>
        <taxon>Streptophyta</taxon>
        <taxon>Embryophyta</taxon>
        <taxon>Tracheophyta</taxon>
        <taxon>Spermatophyta</taxon>
        <taxon>Magnoliopsida</taxon>
        <taxon>Liliopsida</taxon>
        <taxon>Araceae</taxon>
        <taxon>Aroideae</taxon>
        <taxon>Colocasieae</taxon>
        <taxon>Colocasia</taxon>
    </lineage>
</organism>
<feature type="signal peptide" evidence="8">
    <location>
        <begin position="1"/>
        <end position="22"/>
    </location>
</feature>
<evidence type="ECO:0000256" key="5">
    <source>
        <dbReference type="ARBA" id="ARBA00022825"/>
    </source>
</evidence>
<dbReference type="InterPro" id="IPR022398">
    <property type="entry name" value="Peptidase_S8_His-AS"/>
</dbReference>
<evidence type="ECO:0000256" key="4">
    <source>
        <dbReference type="ARBA" id="ARBA00022801"/>
    </source>
</evidence>
<dbReference type="InterPro" id="IPR015500">
    <property type="entry name" value="Peptidase_S8_subtilisin-rel"/>
</dbReference>
<keyword evidence="4 7" id="KW-0378">Hydrolase</keyword>
<dbReference type="Pfam" id="PF05922">
    <property type="entry name" value="Inhibitor_I9"/>
    <property type="match status" value="1"/>
</dbReference>
<dbReference type="InterPro" id="IPR037045">
    <property type="entry name" value="S8pro/Inhibitor_I9_sf"/>
</dbReference>
<evidence type="ECO:0000259" key="10">
    <source>
        <dbReference type="Pfam" id="PF02225"/>
    </source>
</evidence>
<reference evidence="13" key="1">
    <citation type="submission" date="2017-07" db="EMBL/GenBank/DDBJ databases">
        <title>Taro Niue Genome Assembly and Annotation.</title>
        <authorList>
            <person name="Atibalentja N."/>
            <person name="Keating K."/>
            <person name="Fields C.J."/>
        </authorList>
    </citation>
    <scope>NUCLEOTIDE SEQUENCE</scope>
    <source>
        <strain evidence="13">Niue_2</strain>
        <tissue evidence="13">Leaf</tissue>
    </source>
</reference>
<evidence type="ECO:0000256" key="1">
    <source>
        <dbReference type="ARBA" id="ARBA00011073"/>
    </source>
</evidence>
<dbReference type="Gene3D" id="3.30.70.80">
    <property type="entry name" value="Peptidase S8 propeptide/proteinase inhibitor I9"/>
    <property type="match status" value="1"/>
</dbReference>
<keyword evidence="5 7" id="KW-0720">Serine protease</keyword>
<feature type="active site" description="Charge relay system" evidence="6 7">
    <location>
        <position position="157"/>
    </location>
</feature>
<evidence type="ECO:0000256" key="7">
    <source>
        <dbReference type="PROSITE-ProRule" id="PRU01240"/>
    </source>
</evidence>
<dbReference type="PROSITE" id="PS00137">
    <property type="entry name" value="SUBTILASE_HIS"/>
    <property type="match status" value="1"/>
</dbReference>
<feature type="domain" description="PA" evidence="10">
    <location>
        <begin position="372"/>
        <end position="455"/>
    </location>
</feature>
<dbReference type="Proteomes" id="UP000652761">
    <property type="component" value="Unassembled WGS sequence"/>
</dbReference>
<dbReference type="Pfam" id="PF02225">
    <property type="entry name" value="PA"/>
    <property type="match status" value="1"/>
</dbReference>
<dbReference type="CDD" id="cd02120">
    <property type="entry name" value="PA_subtilisin_like"/>
    <property type="match status" value="1"/>
</dbReference>
<dbReference type="Gene3D" id="2.60.40.2310">
    <property type="match status" value="1"/>
</dbReference>
<accession>A0A843W3A0</accession>
<feature type="domain" description="Peptidase S8/S53" evidence="9">
    <location>
        <begin position="148"/>
        <end position="596"/>
    </location>
</feature>
<dbReference type="GO" id="GO:0006508">
    <property type="term" value="P:proteolysis"/>
    <property type="evidence" value="ECO:0007669"/>
    <property type="project" value="UniProtKB-KW"/>
</dbReference>
<evidence type="ECO:0000313" key="14">
    <source>
        <dbReference type="Proteomes" id="UP000652761"/>
    </source>
</evidence>
<dbReference type="PANTHER" id="PTHR10795">
    <property type="entry name" value="PROPROTEIN CONVERTASE SUBTILISIN/KEXIN"/>
    <property type="match status" value="1"/>
</dbReference>
<protein>
    <submittedName>
        <fullName evidence="13">Uncharacterized protein</fullName>
    </submittedName>
</protein>
<dbReference type="OrthoDB" id="536624at2759"/>
<sequence length="764" mass="81584">MRPYIFLLSSLLAFLPVPTSDGHLARPVGDDHDLVGVHASDYELPRIYIVYVQKPEHLVSAGPEVIEQWHRSFLPSLTLDSGEPRMVASYKVVMSGFAAWLTAEEARAMESEEGFLHARPDHELIPQTTHSPEFLGLKPDVWRDANRGEGAVIAVIDTGIDPDHVSFAGNPMPNPPAEWKGWCYFHNTPTCNDKLLGAAMFDEPSQSVYPPYDQNGHGTHVASTIAGLEVDGASIRGLAAGTAAGAAPGTYLAAYKGDTEWQVLWSIEQAINSGAHIISMSLGWEPPEGKVPPRYFSDAIAVGGLAAVRQGILVSCAACNFGPRPSSVCNGAPWIMTVGASTMDRALRMNLRLGNGDEILGESLYTQPGLRGRLVYPGLNGDREGEYCTNLDAFDVMGKVVMCLPGLIETEQKADVVEQAGGVAVVLLSSQTAGSIIVDVPDTVFPTVAVNYPNSLKLVEYVNQSITPPRAARVELVPVGTITGVTPAPAVPHFSSRGPSIVNGGILKPDILGPGVNVLAAKNNSASGFVLLSGTSMATPHLSGIAAIIKLHQLRQTGMEWTPAMVRSAIMTTAQTTDRYGNDITDETGETADLFATGAGHVNPAGAMDPGLVYDLQFEDYVRYLCGLGYSDKEILQTASMSVDCNQFGRIEPEQLNYPSIAVTLSYAITRKVIKRTVTNVRPEPTSYTAEVSLTAQSGVTVSVSPSTLDFDTMGETKSFEVTFTVATSTIVEPGDAFQGSLKWVSTTQSPVVASPLLVVFQCC</sequence>
<comment type="similarity">
    <text evidence="1 7">Belongs to the peptidase S8 family.</text>
</comment>
<evidence type="ECO:0000256" key="2">
    <source>
        <dbReference type="ARBA" id="ARBA00022670"/>
    </source>
</evidence>
<dbReference type="SUPFAM" id="SSF52743">
    <property type="entry name" value="Subtilisin-like"/>
    <property type="match status" value="1"/>
</dbReference>
<feature type="domain" description="Subtilisin-like protease fibronectin type-III" evidence="12">
    <location>
        <begin position="655"/>
        <end position="759"/>
    </location>
</feature>
<dbReference type="InterPro" id="IPR045051">
    <property type="entry name" value="SBT"/>
</dbReference>
<dbReference type="InterPro" id="IPR023827">
    <property type="entry name" value="Peptidase_S8_Asp-AS"/>
</dbReference>
<dbReference type="EMBL" id="NMUH01002473">
    <property type="protein sequence ID" value="MQM00191.1"/>
    <property type="molecule type" value="Genomic_DNA"/>
</dbReference>
<dbReference type="Pfam" id="PF00082">
    <property type="entry name" value="Peptidase_S8"/>
    <property type="match status" value="1"/>
</dbReference>
<dbReference type="AlphaFoldDB" id="A0A843W3A0"/>
<evidence type="ECO:0000259" key="11">
    <source>
        <dbReference type="Pfam" id="PF05922"/>
    </source>
</evidence>
<keyword evidence="3 8" id="KW-0732">Signal</keyword>
<evidence type="ECO:0000256" key="3">
    <source>
        <dbReference type="ARBA" id="ARBA00022729"/>
    </source>
</evidence>
<gene>
    <name evidence="13" type="ORF">Taro_032921</name>
</gene>
<dbReference type="Gene3D" id="3.40.50.200">
    <property type="entry name" value="Peptidase S8/S53 domain"/>
    <property type="match status" value="1"/>
</dbReference>
<keyword evidence="2 7" id="KW-0645">Protease</keyword>
<dbReference type="InterPro" id="IPR036852">
    <property type="entry name" value="Peptidase_S8/S53_dom_sf"/>
</dbReference>
<proteinExistence type="inferred from homology"/>
<keyword evidence="14" id="KW-1185">Reference proteome</keyword>
<evidence type="ECO:0000259" key="9">
    <source>
        <dbReference type="Pfam" id="PF00082"/>
    </source>
</evidence>
<dbReference type="InterPro" id="IPR003137">
    <property type="entry name" value="PA_domain"/>
</dbReference>
<dbReference type="InterPro" id="IPR010259">
    <property type="entry name" value="S8pro/Inhibitor_I9"/>
</dbReference>
<feature type="active site" description="Charge relay system" evidence="6 7">
    <location>
        <position position="536"/>
    </location>
</feature>
<dbReference type="PROSITE" id="PS00136">
    <property type="entry name" value="SUBTILASE_ASP"/>
    <property type="match status" value="1"/>
</dbReference>